<dbReference type="OMA" id="CAVMMVD"/>
<dbReference type="EMBL" id="KQ474081">
    <property type="protein sequence ID" value="KPV74051.1"/>
    <property type="molecule type" value="Genomic_DNA"/>
</dbReference>
<feature type="compositionally biased region" description="Low complexity" evidence="1">
    <location>
        <begin position="325"/>
        <end position="340"/>
    </location>
</feature>
<dbReference type="RefSeq" id="XP_018270100.1">
    <property type="nucleotide sequence ID" value="XM_018413474.1"/>
</dbReference>
<organism evidence="4 5">
    <name type="scientific">Rhodotorula graminis (strain WP1)</name>
    <dbReference type="NCBI Taxonomy" id="578459"/>
    <lineage>
        <taxon>Eukaryota</taxon>
        <taxon>Fungi</taxon>
        <taxon>Dikarya</taxon>
        <taxon>Basidiomycota</taxon>
        <taxon>Pucciniomycotina</taxon>
        <taxon>Microbotryomycetes</taxon>
        <taxon>Sporidiobolales</taxon>
        <taxon>Sporidiobolaceae</taxon>
        <taxon>Rhodotorula</taxon>
    </lineage>
</organism>
<dbReference type="PANTHER" id="PTHR12277:SF81">
    <property type="entry name" value="PROTEIN ABHD13"/>
    <property type="match status" value="1"/>
</dbReference>
<feature type="compositionally biased region" description="Low complexity" evidence="1">
    <location>
        <begin position="352"/>
        <end position="365"/>
    </location>
</feature>
<proteinExistence type="predicted"/>
<keyword evidence="5" id="KW-1185">Reference proteome</keyword>
<keyword evidence="2" id="KW-0812">Transmembrane</keyword>
<protein>
    <recommendedName>
        <fullName evidence="3">AB hydrolase-1 domain-containing protein</fullName>
    </recommendedName>
</protein>
<keyword evidence="2" id="KW-1133">Transmembrane helix</keyword>
<evidence type="ECO:0000313" key="5">
    <source>
        <dbReference type="Proteomes" id="UP000053890"/>
    </source>
</evidence>
<evidence type="ECO:0000256" key="2">
    <source>
        <dbReference type="SAM" id="Phobius"/>
    </source>
</evidence>
<name>A0A0P9IW67_RHOGW</name>
<dbReference type="SUPFAM" id="SSF53474">
    <property type="entry name" value="alpha/beta-Hydrolases"/>
    <property type="match status" value="1"/>
</dbReference>
<dbReference type="GO" id="GO:0016020">
    <property type="term" value="C:membrane"/>
    <property type="evidence" value="ECO:0007669"/>
    <property type="project" value="TreeGrafter"/>
</dbReference>
<reference evidence="4 5" key="1">
    <citation type="journal article" date="2015" name="Front. Microbiol.">
        <title>Genome sequence of the plant growth promoting endophytic yeast Rhodotorula graminis WP1.</title>
        <authorList>
            <person name="Firrincieli A."/>
            <person name="Otillar R."/>
            <person name="Salamov A."/>
            <person name="Schmutz J."/>
            <person name="Khan Z."/>
            <person name="Redman R.S."/>
            <person name="Fleck N.D."/>
            <person name="Lindquist E."/>
            <person name="Grigoriev I.V."/>
            <person name="Doty S.L."/>
        </authorList>
    </citation>
    <scope>NUCLEOTIDE SEQUENCE [LARGE SCALE GENOMIC DNA]</scope>
    <source>
        <strain evidence="4 5">WP1</strain>
    </source>
</reference>
<feature type="compositionally biased region" description="Basic and acidic residues" evidence="1">
    <location>
        <begin position="415"/>
        <end position="432"/>
    </location>
</feature>
<dbReference type="OrthoDB" id="10249433at2759"/>
<sequence length="432" mass="46353">MPPLSAHLPSLAGLVKFVAGTLAISLTAGGAALYLGQCRLIYPANMPTGSRTTVPRPDEFAMAPFDDVALLTPDGVKVRAFVIPYARDGVKPSERPTVLLLHANAGNVGHRLPIAKVFWERMRCNVVALSYRGYGHSEGSPSERGIKLDAQTALDYILSHPDLDKTQIFLYGQSIGGAVAIFLASQNVQRVKGLIVENTFLSLPKLVPHILPFLSPFVPFLLHQIWPSEQYIQTLPDDFPVLFLAGSRDELVEPGQMKGLWELCRSRAKRWIEFQYGTHNDTCLQPQYFHYIGSFIGEHTSRPAAPPPRPSVSTSAPPAPPSPVEAPTAAASASAAVEPAEPVEPEPEREPSSPAVSTTSSSGSSFELVDRSVASLTAADKGDGAGASAGAGDDEKERRSGRPGGMSAGSMGPRQELEEAMREGEELVKEKL</sequence>
<dbReference type="Proteomes" id="UP000053890">
    <property type="component" value="Unassembled WGS sequence"/>
</dbReference>
<evidence type="ECO:0000256" key="1">
    <source>
        <dbReference type="SAM" id="MobiDB-lite"/>
    </source>
</evidence>
<dbReference type="Gene3D" id="3.40.50.1820">
    <property type="entry name" value="alpha/beta hydrolase"/>
    <property type="match status" value="1"/>
</dbReference>
<accession>A0A0P9IW67</accession>
<keyword evidence="2" id="KW-0472">Membrane</keyword>
<dbReference type="GO" id="GO:0008474">
    <property type="term" value="F:palmitoyl-(protein) hydrolase activity"/>
    <property type="evidence" value="ECO:0007669"/>
    <property type="project" value="TreeGrafter"/>
</dbReference>
<dbReference type="Pfam" id="PF00561">
    <property type="entry name" value="Abhydrolase_1"/>
    <property type="match status" value="1"/>
</dbReference>
<feature type="transmembrane region" description="Helical" evidence="2">
    <location>
        <begin position="12"/>
        <end position="36"/>
    </location>
</feature>
<evidence type="ECO:0000313" key="4">
    <source>
        <dbReference type="EMBL" id="KPV74051.1"/>
    </source>
</evidence>
<dbReference type="AlphaFoldDB" id="A0A0P9IW67"/>
<feature type="domain" description="AB hydrolase-1" evidence="3">
    <location>
        <begin position="96"/>
        <end position="212"/>
    </location>
</feature>
<dbReference type="InterPro" id="IPR029058">
    <property type="entry name" value="AB_hydrolase_fold"/>
</dbReference>
<dbReference type="GeneID" id="28973923"/>
<evidence type="ECO:0000259" key="3">
    <source>
        <dbReference type="Pfam" id="PF00561"/>
    </source>
</evidence>
<dbReference type="STRING" id="578459.A0A0P9IW67"/>
<dbReference type="PANTHER" id="PTHR12277">
    <property type="entry name" value="ALPHA/BETA HYDROLASE DOMAIN-CONTAINING PROTEIN"/>
    <property type="match status" value="1"/>
</dbReference>
<gene>
    <name evidence="4" type="ORF">RHOBADRAFT_37908</name>
</gene>
<dbReference type="InterPro" id="IPR000073">
    <property type="entry name" value="AB_hydrolase_1"/>
</dbReference>
<feature type="region of interest" description="Disordered" evidence="1">
    <location>
        <begin position="300"/>
        <end position="432"/>
    </location>
</feature>